<dbReference type="GO" id="GO:0004756">
    <property type="term" value="F:selenide, water dikinase activity"/>
    <property type="evidence" value="ECO:0007669"/>
    <property type="project" value="UniProtKB-EC"/>
</dbReference>
<reference evidence="7 8" key="1">
    <citation type="journal article" date="2015" name="Plant Cell">
        <title>Oil accumulation by the oleaginous diatom Fistulifera solaris as revealed by the genome and transcriptome.</title>
        <authorList>
            <person name="Tanaka T."/>
            <person name="Maeda Y."/>
            <person name="Veluchamy A."/>
            <person name="Tanaka M."/>
            <person name="Abida H."/>
            <person name="Marechal E."/>
            <person name="Bowler C."/>
            <person name="Muto M."/>
            <person name="Sunaga Y."/>
            <person name="Tanaka M."/>
            <person name="Yoshino T."/>
            <person name="Taniguchi T."/>
            <person name="Fukuda Y."/>
            <person name="Nemoto M."/>
            <person name="Matsumoto M."/>
            <person name="Wong P.S."/>
            <person name="Aburatani S."/>
            <person name="Fujibuchi W."/>
        </authorList>
    </citation>
    <scope>NUCLEOTIDE SEQUENCE [LARGE SCALE GENOMIC DNA]</scope>
    <source>
        <strain evidence="7 8">JPCC DA0580</strain>
    </source>
</reference>
<dbReference type="GO" id="GO:0003955">
    <property type="term" value="F:NAD(P)H dehydrogenase (quinone) activity"/>
    <property type="evidence" value="ECO:0007669"/>
    <property type="project" value="TreeGrafter"/>
</dbReference>
<keyword evidence="5" id="KW-0812">Transmembrane</keyword>
<proteinExistence type="predicted"/>
<keyword evidence="3" id="KW-0274">FAD</keyword>
<protein>
    <submittedName>
        <fullName evidence="7">Selenide, water dikinase</fullName>
        <ecNumber evidence="7">2.7.9.3</ecNumber>
    </submittedName>
</protein>
<dbReference type="InParanoid" id="A0A1Z5JXA4"/>
<dbReference type="SUPFAM" id="SSF51905">
    <property type="entry name" value="FAD/NAD(P)-binding domain"/>
    <property type="match status" value="2"/>
</dbReference>
<keyword evidence="7" id="KW-0808">Transferase</keyword>
<keyword evidence="8" id="KW-1185">Reference proteome</keyword>
<dbReference type="EMBL" id="BDSP01000131">
    <property type="protein sequence ID" value="GAX18529.1"/>
    <property type="molecule type" value="Genomic_DNA"/>
</dbReference>
<dbReference type="EC" id="2.7.9.3" evidence="7"/>
<dbReference type="Gene3D" id="3.50.50.100">
    <property type="match status" value="1"/>
</dbReference>
<dbReference type="InterPro" id="IPR036188">
    <property type="entry name" value="FAD/NAD-bd_sf"/>
</dbReference>
<evidence type="ECO:0000256" key="2">
    <source>
        <dbReference type="ARBA" id="ARBA00022630"/>
    </source>
</evidence>
<dbReference type="GO" id="GO:0019646">
    <property type="term" value="P:aerobic electron transport chain"/>
    <property type="evidence" value="ECO:0007669"/>
    <property type="project" value="TreeGrafter"/>
</dbReference>
<keyword evidence="5" id="KW-0472">Membrane</keyword>
<sequence>MSDRRTRPSRHRHSSFGWTPFFVLFFAVSPLFISTVQGMMAQQQQHLILVGGGHAHAQVLTSLNDAARPAHLKVTLIDPQVAATYSGMVPGCIGGYYSAADTKIDLVAVTQWAGIEFVHDKVVDMDFEKQCVFLKKNPAPLYYDAISLDVGSTTRGWTTTPGAREYTIPTRPIDALVRRLQDELDDNQRVQLVVVGGGAAGIELSMAVTSRYPNIDCTILDAGQQLLPSENEACRHMVQTRLTELHITVQHDAAVAQVTADRVVLQNGTSVPYTHCIWAAGAEAPALSQHLHHQRGLAGTPEGWILVHPTLQSISHPAVFAAGDCASIQGLLRGPPPKAGVYAVRAGPVLVQNLLQFLEGTKPRTVYEPQEDFLKLLVCGDNQALGFRFGIPFRGKWVFEVKDAIDRNFMNLFAQENLPDKSRIQRGEYNTQQYDAMVEDLTPLEPEEAAMLLQRSDDGVDFQQAWRVLRAMARDTTYREQVLHCVEQSTASAISHKNVYK</sequence>
<dbReference type="InterPro" id="IPR051169">
    <property type="entry name" value="NADH-Q_oxidoreductase"/>
</dbReference>
<keyword evidence="5" id="KW-1133">Transmembrane helix</keyword>
<name>A0A1Z5JXA4_FISSO</name>
<dbReference type="InterPro" id="IPR023753">
    <property type="entry name" value="FAD/NAD-binding_dom"/>
</dbReference>
<keyword evidence="4" id="KW-0560">Oxidoreductase</keyword>
<dbReference type="PANTHER" id="PTHR42913">
    <property type="entry name" value="APOPTOSIS-INDUCING FACTOR 1"/>
    <property type="match status" value="1"/>
</dbReference>
<keyword evidence="2" id="KW-0285">Flavoprotein</keyword>
<evidence type="ECO:0000256" key="5">
    <source>
        <dbReference type="SAM" id="Phobius"/>
    </source>
</evidence>
<feature type="domain" description="FAD/NAD(P)-binding" evidence="6">
    <location>
        <begin position="46"/>
        <end position="329"/>
    </location>
</feature>
<keyword evidence="7" id="KW-0418">Kinase</keyword>
<evidence type="ECO:0000313" key="8">
    <source>
        <dbReference type="Proteomes" id="UP000198406"/>
    </source>
</evidence>
<organism evidence="7 8">
    <name type="scientific">Fistulifera solaris</name>
    <name type="common">Oleaginous diatom</name>
    <dbReference type="NCBI Taxonomy" id="1519565"/>
    <lineage>
        <taxon>Eukaryota</taxon>
        <taxon>Sar</taxon>
        <taxon>Stramenopiles</taxon>
        <taxon>Ochrophyta</taxon>
        <taxon>Bacillariophyta</taxon>
        <taxon>Bacillariophyceae</taxon>
        <taxon>Bacillariophycidae</taxon>
        <taxon>Naviculales</taxon>
        <taxon>Naviculaceae</taxon>
        <taxon>Fistulifera</taxon>
    </lineage>
</organism>
<feature type="transmembrane region" description="Helical" evidence="5">
    <location>
        <begin position="21"/>
        <end position="40"/>
    </location>
</feature>
<dbReference type="Proteomes" id="UP000198406">
    <property type="component" value="Unassembled WGS sequence"/>
</dbReference>
<evidence type="ECO:0000256" key="4">
    <source>
        <dbReference type="ARBA" id="ARBA00023002"/>
    </source>
</evidence>
<dbReference type="PANTHER" id="PTHR42913:SF9">
    <property type="entry name" value="SLR1591 PROTEIN"/>
    <property type="match status" value="1"/>
</dbReference>
<dbReference type="PRINTS" id="PR00368">
    <property type="entry name" value="FADPNR"/>
</dbReference>
<evidence type="ECO:0000256" key="1">
    <source>
        <dbReference type="ARBA" id="ARBA00001974"/>
    </source>
</evidence>
<dbReference type="AlphaFoldDB" id="A0A1Z5JXA4"/>
<dbReference type="Pfam" id="PF07992">
    <property type="entry name" value="Pyr_redox_2"/>
    <property type="match status" value="1"/>
</dbReference>
<dbReference type="InterPro" id="IPR017584">
    <property type="entry name" value="Pyridine_nucleo_diS_OxRdtase_N"/>
</dbReference>
<comment type="caution">
    <text evidence="7">The sequence shown here is derived from an EMBL/GenBank/DDBJ whole genome shotgun (WGS) entry which is preliminary data.</text>
</comment>
<evidence type="ECO:0000256" key="3">
    <source>
        <dbReference type="ARBA" id="ARBA00022827"/>
    </source>
</evidence>
<evidence type="ECO:0000313" key="7">
    <source>
        <dbReference type="EMBL" id="GAX18529.1"/>
    </source>
</evidence>
<evidence type="ECO:0000259" key="6">
    <source>
        <dbReference type="Pfam" id="PF07992"/>
    </source>
</evidence>
<dbReference type="OrthoDB" id="409395at2759"/>
<comment type="cofactor">
    <cofactor evidence="1">
        <name>FAD</name>
        <dbReference type="ChEBI" id="CHEBI:57692"/>
    </cofactor>
</comment>
<gene>
    <name evidence="7" type="ORF">FisN_10Hh271</name>
</gene>
<dbReference type="NCBIfam" id="TIGR03169">
    <property type="entry name" value="Nterm_to_SelD"/>
    <property type="match status" value="1"/>
</dbReference>
<accession>A0A1Z5JXA4</accession>